<dbReference type="EMBL" id="CAJFDI010000003">
    <property type="protein sequence ID" value="CAD5222350.1"/>
    <property type="molecule type" value="Genomic_DNA"/>
</dbReference>
<accession>A0A1I7SQH8</accession>
<evidence type="ECO:0000313" key="4">
    <source>
        <dbReference type="Proteomes" id="UP000659654"/>
    </source>
</evidence>
<evidence type="ECO:0000313" key="2">
    <source>
        <dbReference type="EMBL" id="CAD5222350.1"/>
    </source>
</evidence>
<organism evidence="3 5">
    <name type="scientific">Bursaphelenchus xylophilus</name>
    <name type="common">Pinewood nematode worm</name>
    <name type="synonym">Aphelenchoides xylophilus</name>
    <dbReference type="NCBI Taxonomy" id="6326"/>
    <lineage>
        <taxon>Eukaryota</taxon>
        <taxon>Metazoa</taxon>
        <taxon>Ecdysozoa</taxon>
        <taxon>Nematoda</taxon>
        <taxon>Chromadorea</taxon>
        <taxon>Rhabditida</taxon>
        <taxon>Tylenchina</taxon>
        <taxon>Tylenchomorpha</taxon>
        <taxon>Aphelenchoidea</taxon>
        <taxon>Aphelenchoididae</taxon>
        <taxon>Bursaphelenchus</taxon>
    </lineage>
</organism>
<dbReference type="SMR" id="A0A1I7SQH8"/>
<dbReference type="Proteomes" id="UP000582659">
    <property type="component" value="Unassembled WGS sequence"/>
</dbReference>
<evidence type="ECO:0000256" key="1">
    <source>
        <dbReference type="SAM" id="MobiDB-lite"/>
    </source>
</evidence>
<name>A0A1I7SQH8_BURXY</name>
<dbReference type="EMBL" id="CAJFCV020000003">
    <property type="protein sequence ID" value="CAG9109916.1"/>
    <property type="molecule type" value="Genomic_DNA"/>
</dbReference>
<feature type="region of interest" description="Disordered" evidence="1">
    <location>
        <begin position="97"/>
        <end position="135"/>
    </location>
</feature>
<dbReference type="AlphaFoldDB" id="A0A1I7SQH8"/>
<proteinExistence type="predicted"/>
<evidence type="ECO:0000313" key="5">
    <source>
        <dbReference type="WBParaSite" id="BXY_1528900.1"/>
    </source>
</evidence>
<dbReference type="WBParaSite" id="BXY_1528900.1">
    <property type="protein sequence ID" value="BXY_1528900.1"/>
    <property type="gene ID" value="BXY_1528900"/>
</dbReference>
<sequence>MPPWIERSRGIRQVVYGANRAPPLAGGPYGCCVAIVNERAATGRNGVSIVCARNDKLMYEVTDYWFTTENYKMFGYSQYADLIRTINCLEGLHNGKGGAEYNSAPQKRRDASAKTRGHRQKRMAQPGNRSHDERMQGSLVRPTEMLKKYARFCAYLCAAPRKTRQTKKVQRHQQAVLNQQGANPEDIEDEDENDIVGAYDNIPATTTSFSQLVWTPWDPLNRL</sequence>
<dbReference type="Proteomes" id="UP000659654">
    <property type="component" value="Unassembled WGS sequence"/>
</dbReference>
<protein>
    <submittedName>
        <fullName evidence="2">(pine wood nematode) hypothetical protein</fullName>
    </submittedName>
</protein>
<evidence type="ECO:0000313" key="3">
    <source>
        <dbReference type="Proteomes" id="UP000095284"/>
    </source>
</evidence>
<dbReference type="Proteomes" id="UP000095284">
    <property type="component" value="Unplaced"/>
</dbReference>
<reference evidence="5" key="1">
    <citation type="submission" date="2016-11" db="UniProtKB">
        <authorList>
            <consortium name="WormBaseParasite"/>
        </authorList>
    </citation>
    <scope>IDENTIFICATION</scope>
</reference>
<keyword evidence="4" id="KW-1185">Reference proteome</keyword>
<gene>
    <name evidence="2" type="ORF">BXYJ_LOCUS7318</name>
</gene>
<reference evidence="2" key="2">
    <citation type="submission" date="2020-09" db="EMBL/GenBank/DDBJ databases">
        <authorList>
            <person name="Kikuchi T."/>
        </authorList>
    </citation>
    <scope>NUCLEOTIDE SEQUENCE</scope>
    <source>
        <strain evidence="2">Ka4C1</strain>
    </source>
</reference>